<dbReference type="RefSeq" id="WP_320943011.1">
    <property type="nucleotide sequence ID" value="NZ_BAABEU010000011.1"/>
</dbReference>
<evidence type="ECO:0000313" key="2">
    <source>
        <dbReference type="EMBL" id="WPR90299.1"/>
    </source>
</evidence>
<dbReference type="SUPFAM" id="SSF101898">
    <property type="entry name" value="NHL repeat"/>
    <property type="match status" value="1"/>
</dbReference>
<dbReference type="EMBL" id="CP139368">
    <property type="protein sequence ID" value="WPR90299.1"/>
    <property type="molecule type" value="Genomic_DNA"/>
</dbReference>
<sequence length="375" mass="37144">MRLSLKISAAGVAAAAAVATALLGSGAANASTGQDPVGAVFVQTDGLSGNAVVAYDRLADGTLQQAGTYATGGNGVQLAGSVVDHLASQSGLARGEGSLLAVNGGSNTITSFSIHGSRLADREIVGSWGQAPVSVTAHDNRVFVLNARGGGSVQGYLNFGGHLVAVPSWHRDLGLDPNATPEFTHTPAQIAFTPDGSKLIVSTKGNTSSFDVFLTDHRGLSASPVVTSVPGAVPFGFQFDAAGDVVASEAATNSVATFHVGADGSLTQLDIAATGQAATCWIVVDGSYVYASNAGSGTLSGYRIGGSGSLTSVGVTHTDAGTVDAAVSSDGQYLYVQTGLAGMVDEFRVGSDGTLTAIGSVLVPGAAGGEGIVAN</sequence>
<proteinExistence type="predicted"/>
<protein>
    <submittedName>
        <fullName evidence="2">Beta-propeller fold lactonase family protein</fullName>
    </submittedName>
</protein>
<keyword evidence="1" id="KW-0732">Signal</keyword>
<organism evidence="2 3">
    <name type="scientific">Microbacterium rhizosphaerae</name>
    <dbReference type="NCBI Taxonomy" id="1678237"/>
    <lineage>
        <taxon>Bacteria</taxon>
        <taxon>Bacillati</taxon>
        <taxon>Actinomycetota</taxon>
        <taxon>Actinomycetes</taxon>
        <taxon>Micrococcales</taxon>
        <taxon>Microbacteriaceae</taxon>
        <taxon>Microbacterium</taxon>
    </lineage>
</organism>
<accession>A0ABZ0SLP4</accession>
<evidence type="ECO:0000256" key="1">
    <source>
        <dbReference type="SAM" id="SignalP"/>
    </source>
</evidence>
<dbReference type="InterPro" id="IPR050282">
    <property type="entry name" value="Cycloisomerase_2"/>
</dbReference>
<feature type="signal peptide" evidence="1">
    <location>
        <begin position="1"/>
        <end position="30"/>
    </location>
</feature>
<feature type="chain" id="PRO_5046409413" evidence="1">
    <location>
        <begin position="31"/>
        <end position="375"/>
    </location>
</feature>
<dbReference type="Proteomes" id="UP001323798">
    <property type="component" value="Chromosome"/>
</dbReference>
<dbReference type="Gene3D" id="2.130.10.10">
    <property type="entry name" value="YVTN repeat-like/Quinoprotein amine dehydrogenase"/>
    <property type="match status" value="2"/>
</dbReference>
<name>A0ABZ0SLP4_9MICO</name>
<dbReference type="PANTHER" id="PTHR30344:SF1">
    <property type="entry name" value="6-PHOSPHOGLUCONOLACTONASE"/>
    <property type="match status" value="1"/>
</dbReference>
<keyword evidence="3" id="KW-1185">Reference proteome</keyword>
<evidence type="ECO:0000313" key="3">
    <source>
        <dbReference type="Proteomes" id="UP001323798"/>
    </source>
</evidence>
<gene>
    <name evidence="2" type="ORF">SM116_03155</name>
</gene>
<reference evidence="2 3" key="1">
    <citation type="submission" date="2023-11" db="EMBL/GenBank/DDBJ databases">
        <title>Genome sequence of Microbacterium rhizosphaerae KACC 19337.</title>
        <authorList>
            <person name="Choi H."/>
            <person name="Kim S."/>
            <person name="Kim Y."/>
            <person name="Kwon S.-W."/>
            <person name="Heo J."/>
        </authorList>
    </citation>
    <scope>NUCLEOTIDE SEQUENCE [LARGE SCALE GENOMIC DNA]</scope>
    <source>
        <strain evidence="2 3">KACC 19337</strain>
    </source>
</reference>
<dbReference type="InterPro" id="IPR015943">
    <property type="entry name" value="WD40/YVTN_repeat-like_dom_sf"/>
</dbReference>
<dbReference type="PANTHER" id="PTHR30344">
    <property type="entry name" value="6-PHOSPHOGLUCONOLACTONASE-RELATED"/>
    <property type="match status" value="1"/>
</dbReference>